<keyword evidence="1" id="KW-1133">Transmembrane helix</keyword>
<dbReference type="EMBL" id="JRMW01000023">
    <property type="protein sequence ID" value="KGF04952.1"/>
    <property type="molecule type" value="Genomic_DNA"/>
</dbReference>
<dbReference type="eggNOG" id="COG5660">
    <property type="taxonomic scope" value="Bacteria"/>
</dbReference>
<dbReference type="AlphaFoldDB" id="A0A095YEF3"/>
<sequence>MKYECDIVKDLMPLYIDDVLSENSKIFVKDHIDSCEACRKYYKKLSSEVKIPSSKDARKADLKPLEYLKASLSRKIIKRVLAVVLVIGFFVGSFIFATRYEIPVDSSKVNFYEKDDYLMIKYDGQGDLLYSAGASWENRKVWTIRFWQTPWEKYVTSLYKKEKYDNDLMPLYKAKKVYGESGILLWEKKDK</sequence>
<gene>
    <name evidence="3" type="ORF">HMPREF1630_01855</name>
</gene>
<feature type="transmembrane region" description="Helical" evidence="1">
    <location>
        <begin position="80"/>
        <end position="100"/>
    </location>
</feature>
<evidence type="ECO:0000256" key="1">
    <source>
        <dbReference type="SAM" id="Phobius"/>
    </source>
</evidence>
<evidence type="ECO:0000259" key="2">
    <source>
        <dbReference type="Pfam" id="PF13490"/>
    </source>
</evidence>
<feature type="domain" description="Putative zinc-finger" evidence="2">
    <location>
        <begin position="5"/>
        <end position="39"/>
    </location>
</feature>
<comment type="caution">
    <text evidence="3">The sequence shown here is derived from an EMBL/GenBank/DDBJ whole genome shotgun (WGS) entry which is preliminary data.</text>
</comment>
<dbReference type="Proteomes" id="UP000029579">
    <property type="component" value="Unassembled WGS sequence"/>
</dbReference>
<name>A0A095YEF3_9FIRM</name>
<dbReference type="OrthoDB" id="6194834at2"/>
<reference evidence="3 4" key="1">
    <citation type="submission" date="2014-07" db="EMBL/GenBank/DDBJ databases">
        <authorList>
            <person name="McCorrison J."/>
            <person name="Sanka R."/>
            <person name="Torralba M."/>
            <person name="Gillis M."/>
            <person name="Haft D.H."/>
            <person name="Methe B."/>
            <person name="Sutton G."/>
            <person name="Nelson K.E."/>
        </authorList>
    </citation>
    <scope>NUCLEOTIDE SEQUENCE [LARGE SCALE GENOMIC DNA]</scope>
    <source>
        <strain evidence="3 4">S7-1-13</strain>
    </source>
</reference>
<evidence type="ECO:0000313" key="3">
    <source>
        <dbReference type="EMBL" id="KGF04952.1"/>
    </source>
</evidence>
<organism evidence="3 4">
    <name type="scientific">Anaerococcus lactolyticus S7-1-13</name>
    <dbReference type="NCBI Taxonomy" id="1284686"/>
    <lineage>
        <taxon>Bacteria</taxon>
        <taxon>Bacillati</taxon>
        <taxon>Bacillota</taxon>
        <taxon>Tissierellia</taxon>
        <taxon>Tissierellales</taxon>
        <taxon>Peptoniphilaceae</taxon>
        <taxon>Anaerococcus</taxon>
    </lineage>
</organism>
<dbReference type="RefSeq" id="WP_037326524.1">
    <property type="nucleotide sequence ID" value="NZ_JRMW01000023.1"/>
</dbReference>
<evidence type="ECO:0000313" key="4">
    <source>
        <dbReference type="Proteomes" id="UP000029579"/>
    </source>
</evidence>
<protein>
    <recommendedName>
        <fullName evidence="2">Putative zinc-finger domain-containing protein</fullName>
    </recommendedName>
</protein>
<dbReference type="Pfam" id="PF13490">
    <property type="entry name" value="zf-HC2"/>
    <property type="match status" value="1"/>
</dbReference>
<accession>A0A095YEF3</accession>
<dbReference type="InterPro" id="IPR027383">
    <property type="entry name" value="Znf_put"/>
</dbReference>
<keyword evidence="1" id="KW-0472">Membrane</keyword>
<proteinExistence type="predicted"/>
<keyword evidence="1" id="KW-0812">Transmembrane</keyword>